<dbReference type="Proteomes" id="UP000242849">
    <property type="component" value="Unassembled WGS sequence"/>
</dbReference>
<dbReference type="Gene3D" id="2.60.40.10">
    <property type="entry name" value="Immunoglobulins"/>
    <property type="match status" value="4"/>
</dbReference>
<name>A0A1H5CRC3_PSEAG</name>
<accession>A0A1H5CRC3</accession>
<dbReference type="NCBIfam" id="TIGR03661">
    <property type="entry name" value="T1SS_VCA0849"/>
    <property type="match status" value="1"/>
</dbReference>
<comment type="subcellular location">
    <subcellularLocation>
        <location evidence="1">Secreted</location>
    </subcellularLocation>
</comment>
<evidence type="ECO:0000256" key="1">
    <source>
        <dbReference type="ARBA" id="ARBA00004613"/>
    </source>
</evidence>
<dbReference type="InterPro" id="IPR050557">
    <property type="entry name" value="RTX_toxin/Mannuronan_C5-epim"/>
</dbReference>
<feature type="region of interest" description="Disordered" evidence="4">
    <location>
        <begin position="223"/>
        <end position="249"/>
    </location>
</feature>
<dbReference type="InterPro" id="IPR044048">
    <property type="entry name" value="Big_12"/>
</dbReference>
<dbReference type="PRINTS" id="PR00313">
    <property type="entry name" value="CABNDNGRPT"/>
</dbReference>
<sequence length="1491" mass="150034">MSTIVAIVKSLVGQVFAVSLDGLKRQIFEGERLLIGEQVLTGLGGEVTLQLANGDLVNVAQNSNWQAAPSAAQAEDDKAEPSPGLEQALTAGFDPTVDLEAPAAGPGAGGGTGGAAGGGHSFVLLGETGQQLEATIGFETSNIGLDGAGQNELFGADGQTDQATTANANLDTTAPTAPSVNLANDSGTSANDLISNDGTLIIGGVEPGAVVEYSTDGGTTWSNTFTPSEGSNTVSVRQTDTAGNTSPSTSLTFTLDTQVAAPTLALTTDSGVPGDLVSNDGTYSVSGTEPGATVEYSTDGITWSTTAPVAVEGINTIQVRQTDVAGNTSAPSALTFTLDTIPPVITGDAPDNISDATPTISGTTDATDGSTISLSITQGSNTYNVTTTVNGGTYSVDAPTALTDGPYNVTASVTDLAGNTGSATDVGTIDTSAPSVPVVNTQTTSDTTPVITGSATLGAGETLTVTVNGATYTNVPVDGSGNWSLDTGTATPASGTLGSFVDGQSYDVTDAASNTTTDITSGEVTIDTSGPSVVISTNDSNLSVGEATTLTFTFSESVTGFTAGDIVPTGGTISNLVQSTGNSAIWTATFTSTGGGSPSVSLPAGSYTDLAGNAGGAGSLNLNSDPIASNDNYLVSGLVGQYFGYNEGTNGANLTSLSQVETFINGRAPTATFTATNLNYGPVSNDVLGNGTSLQTFLKADAGSLSTDPANTSDAILKLNGIVNLAAGTYQFRVTADDGYSIRINGQTVAEYNGNQGATARESLTFTVPQGGAQQIEIVYWDQGGAAQLTVELRPQGGSYSVLGGSALQNEIPALVTNEDQALTISPATLLGNDTDPDGNPINIISVQGATHGSVALIGGNVVFTPDANYNGAATFTYTVSDGLGGLSTATVTVGVKAVNDAPAAVADSATTNEDTPVTINVLANDTDVDGDSLIVTGATASNGTVVVNADNTLSFTPTGNFSGTALIQYSVSDGKGGTSSSQVTVTVTPQADDPLLSPVANIFALNPGATVISTGSTDTAINTVAFDAGNGISQADLEAELGLTSGFLDGRFNPTGPNVNHNGNVNVNVVDGKVTHSDYDMANGTTVKWNFAFTNGESLTNEVQSGYNDLVVVIVTGPNASRETFLVDSSESKFPSLTSNGSFSYTATQSGNYSFSWLVLNGGDSSKDSSLSLAKASFTQSGSATLYGAPIALSLAAQLADKDGSETLGLVLSGLPAGARLSAGTDNGNGSWTLTASDLNNLHLLPPAGYTGTLNLTLTGTATETANNHTTSSSQSFSITVSETTNTLTNATSGNDTLTGTTGNDLIRGYNGNDTLNGGAGNDHLYGGLGNDTLNGDAGNDFLNGESGNDILNGGAGDDILRGGLGNDTLTGGTGKDLFLWQRGDLNTAGGRDIVRDFNASEGDRIDLHDLLQGENDGNILNYLRVDTATSTLQISTTGQFGAGGSPDVTIKLENGSGGNFNINPGNLSQADLVNSLIAGADPLIKIDHN</sequence>
<dbReference type="Gene3D" id="2.60.40.3440">
    <property type="match status" value="1"/>
</dbReference>
<dbReference type="NCBIfam" id="NF012211">
    <property type="entry name" value="tand_rpt_95"/>
    <property type="match status" value="2"/>
</dbReference>
<dbReference type="EMBL" id="FNSC01000001">
    <property type="protein sequence ID" value="SED69163.1"/>
    <property type="molecule type" value="Genomic_DNA"/>
</dbReference>
<dbReference type="InterPro" id="IPR011658">
    <property type="entry name" value="PA14_dom"/>
</dbReference>
<evidence type="ECO:0000256" key="4">
    <source>
        <dbReference type="SAM" id="MobiDB-lite"/>
    </source>
</evidence>
<dbReference type="Pfam" id="PF00353">
    <property type="entry name" value="HemolysinCabind"/>
    <property type="match status" value="2"/>
</dbReference>
<feature type="region of interest" description="Disordered" evidence="4">
    <location>
        <begin position="347"/>
        <end position="369"/>
    </location>
</feature>
<dbReference type="SUPFAM" id="SSF56988">
    <property type="entry name" value="Anthrax protective antigen"/>
    <property type="match status" value="1"/>
</dbReference>
<dbReference type="PANTHER" id="PTHR38340">
    <property type="entry name" value="S-LAYER PROTEIN"/>
    <property type="match status" value="1"/>
</dbReference>
<dbReference type="InterPro" id="IPR037524">
    <property type="entry name" value="PA14/GLEYA"/>
</dbReference>
<dbReference type="InterPro" id="IPR018511">
    <property type="entry name" value="Hemolysin-typ_Ca-bd_CS"/>
</dbReference>
<evidence type="ECO:0000313" key="7">
    <source>
        <dbReference type="Proteomes" id="UP000242849"/>
    </source>
</evidence>
<gene>
    <name evidence="6" type="ORF">SAMN05421553_3129</name>
</gene>
<dbReference type="NCBIfam" id="NF033682">
    <property type="entry name" value="retention_LapA"/>
    <property type="match status" value="1"/>
</dbReference>
<dbReference type="InterPro" id="IPR013783">
    <property type="entry name" value="Ig-like_fold"/>
</dbReference>
<dbReference type="InterPro" id="IPR044016">
    <property type="entry name" value="Big_13"/>
</dbReference>
<dbReference type="RefSeq" id="WP_090383538.1">
    <property type="nucleotide sequence ID" value="NZ_FNSC01000001.1"/>
</dbReference>
<reference evidence="7" key="1">
    <citation type="submission" date="2016-10" db="EMBL/GenBank/DDBJ databases">
        <authorList>
            <person name="Varghese N."/>
            <person name="Submissions S."/>
        </authorList>
    </citation>
    <scope>NUCLEOTIDE SEQUENCE [LARGE SCALE GENOMIC DNA]</scope>
    <source>
        <strain evidence="7">DSM 12111</strain>
    </source>
</reference>
<dbReference type="InterPro" id="IPR041690">
    <property type="entry name" value="Cadherin_5"/>
</dbReference>
<feature type="domain" description="PA14" evidence="5">
    <location>
        <begin position="647"/>
        <end position="807"/>
    </location>
</feature>
<dbReference type="Pfam" id="PF17963">
    <property type="entry name" value="Big_9"/>
    <property type="match status" value="1"/>
</dbReference>
<dbReference type="InterPro" id="IPR047777">
    <property type="entry name" value="LapA-like_RM"/>
</dbReference>
<organism evidence="6 7">
    <name type="scientific">Pseudomonas anguilliseptica</name>
    <dbReference type="NCBI Taxonomy" id="53406"/>
    <lineage>
        <taxon>Bacteria</taxon>
        <taxon>Pseudomonadati</taxon>
        <taxon>Pseudomonadota</taxon>
        <taxon>Gammaproteobacteria</taxon>
        <taxon>Pseudomonadales</taxon>
        <taxon>Pseudomonadaceae</taxon>
        <taxon>Pseudomonas</taxon>
    </lineage>
</organism>
<dbReference type="Pfam" id="PF17892">
    <property type="entry name" value="Cadherin_5"/>
    <property type="match status" value="1"/>
</dbReference>
<dbReference type="InterPro" id="IPR001343">
    <property type="entry name" value="Hemolysn_Ca-bd"/>
</dbReference>
<feature type="compositionally biased region" description="Polar residues" evidence="4">
    <location>
        <begin position="354"/>
        <end position="369"/>
    </location>
</feature>
<evidence type="ECO:0000256" key="2">
    <source>
        <dbReference type="ARBA" id="ARBA00022525"/>
    </source>
</evidence>
<dbReference type="STRING" id="53406.SAMN05421553_3129"/>
<evidence type="ECO:0000259" key="5">
    <source>
        <dbReference type="PROSITE" id="PS51820"/>
    </source>
</evidence>
<dbReference type="SUPFAM" id="SSF51120">
    <property type="entry name" value="beta-Roll"/>
    <property type="match status" value="1"/>
</dbReference>
<dbReference type="Pfam" id="PF19077">
    <property type="entry name" value="Big_13"/>
    <property type="match status" value="1"/>
</dbReference>
<evidence type="ECO:0000313" key="6">
    <source>
        <dbReference type="EMBL" id="SED69163.1"/>
    </source>
</evidence>
<dbReference type="PROSITE" id="PS00330">
    <property type="entry name" value="HEMOLYSIN_CALCIUM"/>
    <property type="match status" value="3"/>
</dbReference>
<dbReference type="Gene3D" id="2.60.40.2810">
    <property type="match status" value="1"/>
</dbReference>
<feature type="region of interest" description="Disordered" evidence="4">
    <location>
        <begin position="67"/>
        <end position="89"/>
    </location>
</feature>
<dbReference type="Pfam" id="PF19078">
    <property type="entry name" value="Big_12"/>
    <property type="match status" value="1"/>
</dbReference>
<dbReference type="GO" id="GO:0005576">
    <property type="term" value="C:extracellular region"/>
    <property type="evidence" value="ECO:0007669"/>
    <property type="project" value="UniProtKB-SubCell"/>
</dbReference>
<keyword evidence="2" id="KW-0964">Secreted</keyword>
<dbReference type="PANTHER" id="PTHR38340:SF1">
    <property type="entry name" value="S-LAYER PROTEIN"/>
    <property type="match status" value="1"/>
</dbReference>
<keyword evidence="3" id="KW-0106">Calcium</keyword>
<dbReference type="Pfam" id="PF07691">
    <property type="entry name" value="PA14"/>
    <property type="match status" value="1"/>
</dbReference>
<dbReference type="Gene3D" id="2.150.10.10">
    <property type="entry name" value="Serralysin-like metalloprotease, C-terminal"/>
    <property type="match status" value="2"/>
</dbReference>
<dbReference type="OrthoDB" id="9813456at2"/>
<proteinExistence type="predicted"/>
<evidence type="ECO:0000256" key="3">
    <source>
        <dbReference type="ARBA" id="ARBA00022837"/>
    </source>
</evidence>
<keyword evidence="7" id="KW-1185">Reference proteome</keyword>
<dbReference type="InterPro" id="IPR019960">
    <property type="entry name" value="T1SS_VCA0849"/>
</dbReference>
<protein>
    <submittedName>
        <fullName evidence="6">Type I secretion C-terminal target domain (VC_A0849 subclass)</fullName>
    </submittedName>
</protein>
<dbReference type="GO" id="GO:0005509">
    <property type="term" value="F:calcium ion binding"/>
    <property type="evidence" value="ECO:0007669"/>
    <property type="project" value="InterPro"/>
</dbReference>
<dbReference type="PROSITE" id="PS51820">
    <property type="entry name" value="PA14"/>
    <property type="match status" value="1"/>
</dbReference>
<dbReference type="InterPro" id="IPR011049">
    <property type="entry name" value="Serralysin-like_metalloprot_C"/>
</dbReference>